<keyword evidence="1" id="KW-0812">Transmembrane</keyword>
<sequence length="144" mass="16303">IAVLVGRLRTFAEDADVLFLLQRKEWGRSLTLRGMGYTAVILSILTVLIYAFLLPFLITLHGLTMSSVVSLAVFTLIWSMIGAIWRNLIEGRYRGWRKWLWKLLSTIILGATYVIPVIIFGADWLQLLLPIALGAVFLLALMRL</sequence>
<comment type="caution">
    <text evidence="2">The sequence shown here is derived from an EMBL/GenBank/DDBJ whole genome shotgun (WGS) entry which is preliminary data.</text>
</comment>
<organism evidence="2 3">
    <name type="scientific">Paenibacillus sepulcri</name>
    <dbReference type="NCBI Taxonomy" id="359917"/>
    <lineage>
        <taxon>Bacteria</taxon>
        <taxon>Bacillati</taxon>
        <taxon>Bacillota</taxon>
        <taxon>Bacilli</taxon>
        <taxon>Bacillales</taxon>
        <taxon>Paenibacillaceae</taxon>
        <taxon>Paenibacillus</taxon>
    </lineage>
</organism>
<feature type="transmembrane region" description="Helical" evidence="1">
    <location>
        <begin position="64"/>
        <end position="88"/>
    </location>
</feature>
<reference evidence="2 3" key="1">
    <citation type="submission" date="2021-07" db="EMBL/GenBank/DDBJ databases">
        <title>Paenibacillus radiodurans sp. nov., isolated from the southeastern edge of Tengger Desert.</title>
        <authorList>
            <person name="Zhang G."/>
        </authorList>
    </citation>
    <scope>NUCLEOTIDE SEQUENCE [LARGE SCALE GENOMIC DNA]</scope>
    <source>
        <strain evidence="2 3">CCM 7311</strain>
    </source>
</reference>
<dbReference type="EMBL" id="JAHZIK010003365">
    <property type="protein sequence ID" value="MBW7461879.1"/>
    <property type="molecule type" value="Genomic_DNA"/>
</dbReference>
<keyword evidence="1" id="KW-1133">Transmembrane helix</keyword>
<accession>A0ABS7CLU6</accession>
<feature type="transmembrane region" description="Helical" evidence="1">
    <location>
        <begin position="125"/>
        <end position="142"/>
    </location>
</feature>
<feature type="non-terminal residue" evidence="2">
    <location>
        <position position="144"/>
    </location>
</feature>
<dbReference type="InterPro" id="IPR010288">
    <property type="entry name" value="EcsB_ABC"/>
</dbReference>
<gene>
    <name evidence="2" type="ORF">K0U00_48295</name>
</gene>
<name>A0ABS7CLU6_9BACL</name>
<proteinExistence type="predicted"/>
<feature type="non-terminal residue" evidence="2">
    <location>
        <position position="1"/>
    </location>
</feature>
<dbReference type="Proteomes" id="UP001519887">
    <property type="component" value="Unassembled WGS sequence"/>
</dbReference>
<feature type="transmembrane region" description="Helical" evidence="1">
    <location>
        <begin position="100"/>
        <end position="119"/>
    </location>
</feature>
<protein>
    <submittedName>
        <fullName evidence="2">ABC transporter permease</fullName>
    </submittedName>
</protein>
<evidence type="ECO:0000256" key="1">
    <source>
        <dbReference type="SAM" id="Phobius"/>
    </source>
</evidence>
<keyword evidence="3" id="KW-1185">Reference proteome</keyword>
<keyword evidence="1" id="KW-0472">Membrane</keyword>
<evidence type="ECO:0000313" key="3">
    <source>
        <dbReference type="Proteomes" id="UP001519887"/>
    </source>
</evidence>
<dbReference type="Pfam" id="PF05975">
    <property type="entry name" value="EcsB"/>
    <property type="match status" value="1"/>
</dbReference>
<evidence type="ECO:0000313" key="2">
    <source>
        <dbReference type="EMBL" id="MBW7461879.1"/>
    </source>
</evidence>
<feature type="transmembrane region" description="Helical" evidence="1">
    <location>
        <begin position="34"/>
        <end position="58"/>
    </location>
</feature>